<name>A0ABN7M955_9BACT</name>
<keyword evidence="2" id="KW-1185">Reference proteome</keyword>
<reference evidence="1 2" key="1">
    <citation type="submission" date="2021-02" db="EMBL/GenBank/DDBJ databases">
        <authorList>
            <person name="Han P."/>
        </authorList>
    </citation>
    <scope>NUCLEOTIDE SEQUENCE [LARGE SCALE GENOMIC DNA]</scope>
    <source>
        <strain evidence="1">Candidatus Nitrospira sp. ZN2</strain>
    </source>
</reference>
<sequence>MTRPTAALIAGLLITVTAALLLPVSSSWAGTGAVRPGSGYSIASNPLDDHNPQYTWNDSRTYVIAGCVPKNLPYPGLVGSVWTACNDLDYAKDKVVESPFVSCLEMFTDGVLHGLFIEEVNNRTWESFRFSCRELQADGTVGSRSEKSKFLFNYEKDGTLFETSAPMNRLVMGLHEVYNKLQLRESLLQVGLEHATAADIHENGSKGKDPASILVSPRVPDAFGLGGLVGSHDWQCPPGMIVTGAAIGHVPDKKEKHTRPVYLLLECRKLFHGD</sequence>
<dbReference type="RefSeq" id="WP_213043931.1">
    <property type="nucleotide sequence ID" value="NZ_CAJNBJ010000019.1"/>
</dbReference>
<comment type="caution">
    <text evidence="1">The sequence shown here is derived from an EMBL/GenBank/DDBJ whole genome shotgun (WGS) entry which is preliminary data.</text>
</comment>
<proteinExistence type="predicted"/>
<accession>A0ABN7M955</accession>
<protein>
    <submittedName>
        <fullName evidence="1">Uncharacterized protein</fullName>
    </submittedName>
</protein>
<organism evidence="1 2">
    <name type="scientific">Nitrospira defluvii</name>
    <dbReference type="NCBI Taxonomy" id="330214"/>
    <lineage>
        <taxon>Bacteria</taxon>
        <taxon>Pseudomonadati</taxon>
        <taxon>Nitrospirota</taxon>
        <taxon>Nitrospiria</taxon>
        <taxon>Nitrospirales</taxon>
        <taxon>Nitrospiraceae</taxon>
        <taxon>Nitrospira</taxon>
    </lineage>
</organism>
<evidence type="ECO:0000313" key="2">
    <source>
        <dbReference type="Proteomes" id="UP000675880"/>
    </source>
</evidence>
<dbReference type="EMBL" id="CAJNBJ010000019">
    <property type="protein sequence ID" value="CAE6792445.1"/>
    <property type="molecule type" value="Genomic_DNA"/>
</dbReference>
<gene>
    <name evidence="1" type="ORF">NSPZN2_60074</name>
</gene>
<dbReference type="Proteomes" id="UP000675880">
    <property type="component" value="Unassembled WGS sequence"/>
</dbReference>
<evidence type="ECO:0000313" key="1">
    <source>
        <dbReference type="EMBL" id="CAE6792445.1"/>
    </source>
</evidence>